<accession>A0A0A8ZP97</accession>
<sequence length="74" mass="7640">MIQAISRLLFSQTASESSCSSVGVLWCLGGNSEQGSPAGPCIGEADAVPKVRVGPQQPQVRDPTLCDNALPSLL</sequence>
<name>A0A0A8ZP97_ARUDO</name>
<dbReference type="EMBL" id="GBRH01259320">
    <property type="protein sequence ID" value="JAD38575.1"/>
    <property type="molecule type" value="Transcribed_RNA"/>
</dbReference>
<reference evidence="2" key="2">
    <citation type="journal article" date="2015" name="Data Brief">
        <title>Shoot transcriptome of the giant reed, Arundo donax.</title>
        <authorList>
            <person name="Barrero R.A."/>
            <person name="Guerrero F.D."/>
            <person name="Moolhuijzen P."/>
            <person name="Goolsby J.A."/>
            <person name="Tidwell J."/>
            <person name="Bellgard S.E."/>
            <person name="Bellgard M.I."/>
        </authorList>
    </citation>
    <scope>NUCLEOTIDE SEQUENCE</scope>
    <source>
        <tissue evidence="2">Shoot tissue taken approximately 20 cm above the soil surface</tissue>
    </source>
</reference>
<reference evidence="2" key="1">
    <citation type="submission" date="2014-09" db="EMBL/GenBank/DDBJ databases">
        <authorList>
            <person name="Magalhaes I.L.F."/>
            <person name="Oliveira U."/>
            <person name="Santos F.R."/>
            <person name="Vidigal T.H.D.A."/>
            <person name="Brescovit A.D."/>
            <person name="Santos A.J."/>
        </authorList>
    </citation>
    <scope>NUCLEOTIDE SEQUENCE</scope>
    <source>
        <tissue evidence="2">Shoot tissue taken approximately 20 cm above the soil surface</tissue>
    </source>
</reference>
<protein>
    <submittedName>
        <fullName evidence="2">Uncharacterized protein</fullName>
    </submittedName>
</protein>
<evidence type="ECO:0000256" key="1">
    <source>
        <dbReference type="SAM" id="MobiDB-lite"/>
    </source>
</evidence>
<feature type="region of interest" description="Disordered" evidence="1">
    <location>
        <begin position="54"/>
        <end position="74"/>
    </location>
</feature>
<evidence type="ECO:0000313" key="2">
    <source>
        <dbReference type="EMBL" id="JAD38575.1"/>
    </source>
</evidence>
<proteinExistence type="predicted"/>
<organism evidence="2">
    <name type="scientific">Arundo donax</name>
    <name type="common">Giant reed</name>
    <name type="synonym">Donax arundinaceus</name>
    <dbReference type="NCBI Taxonomy" id="35708"/>
    <lineage>
        <taxon>Eukaryota</taxon>
        <taxon>Viridiplantae</taxon>
        <taxon>Streptophyta</taxon>
        <taxon>Embryophyta</taxon>
        <taxon>Tracheophyta</taxon>
        <taxon>Spermatophyta</taxon>
        <taxon>Magnoliopsida</taxon>
        <taxon>Liliopsida</taxon>
        <taxon>Poales</taxon>
        <taxon>Poaceae</taxon>
        <taxon>PACMAD clade</taxon>
        <taxon>Arundinoideae</taxon>
        <taxon>Arundineae</taxon>
        <taxon>Arundo</taxon>
    </lineage>
</organism>
<dbReference type="AlphaFoldDB" id="A0A0A8ZP97"/>